<evidence type="ECO:0000313" key="2">
    <source>
        <dbReference type="EMBL" id="CAL6096477.1"/>
    </source>
</evidence>
<name>A0AA86NN45_9EUKA</name>
<dbReference type="Proteomes" id="UP001642409">
    <property type="component" value="Unassembled WGS sequence"/>
</dbReference>
<organism evidence="1">
    <name type="scientific">Hexamita inflata</name>
    <dbReference type="NCBI Taxonomy" id="28002"/>
    <lineage>
        <taxon>Eukaryota</taxon>
        <taxon>Metamonada</taxon>
        <taxon>Diplomonadida</taxon>
        <taxon>Hexamitidae</taxon>
        <taxon>Hexamitinae</taxon>
        <taxon>Hexamita</taxon>
    </lineage>
</organism>
<protein>
    <submittedName>
        <fullName evidence="2">Hypothetical_protein</fullName>
    </submittedName>
</protein>
<accession>A0AA86NN45</accession>
<sequence length="200" mass="24076">MLQILSRSIYFVLDTTNESQYLIFYKQNSVNYFKTNIIVLSCYCDYFGISKQTPIIKTLKYNFATFEFFKYCVFQFFTLNYKNFKRPYDKKLQEDCKKLFNKPIINVSCEFSQLSEVVETDQQCYSDTYELEADDQFQRDRLQIKLTLGDIKKLIIANKEQFSYYTKRISQLLFNLNSLQNEINFFDVKVLKSIRMVKMM</sequence>
<reference evidence="2 3" key="2">
    <citation type="submission" date="2024-07" db="EMBL/GenBank/DDBJ databases">
        <authorList>
            <person name="Akdeniz Z."/>
        </authorList>
    </citation>
    <scope>NUCLEOTIDE SEQUENCE [LARGE SCALE GENOMIC DNA]</scope>
</reference>
<proteinExistence type="predicted"/>
<reference evidence="1" key="1">
    <citation type="submission" date="2023-06" db="EMBL/GenBank/DDBJ databases">
        <authorList>
            <person name="Kurt Z."/>
        </authorList>
    </citation>
    <scope>NUCLEOTIDE SEQUENCE</scope>
</reference>
<dbReference type="EMBL" id="CATOUU010000233">
    <property type="protein sequence ID" value="CAI9921795.1"/>
    <property type="molecule type" value="Genomic_DNA"/>
</dbReference>
<evidence type="ECO:0000313" key="1">
    <source>
        <dbReference type="EMBL" id="CAI9921795.1"/>
    </source>
</evidence>
<evidence type="ECO:0000313" key="3">
    <source>
        <dbReference type="Proteomes" id="UP001642409"/>
    </source>
</evidence>
<dbReference type="EMBL" id="CAXDID020000486">
    <property type="protein sequence ID" value="CAL6096477.1"/>
    <property type="molecule type" value="Genomic_DNA"/>
</dbReference>
<comment type="caution">
    <text evidence="1">The sequence shown here is derived from an EMBL/GenBank/DDBJ whole genome shotgun (WGS) entry which is preliminary data.</text>
</comment>
<dbReference type="AlphaFoldDB" id="A0AA86NN45"/>
<gene>
    <name evidence="2" type="ORF">HINF_LOCUS68448</name>
    <name evidence="1" type="ORF">HINF_LOCUS9440</name>
</gene>
<keyword evidence="3" id="KW-1185">Reference proteome</keyword>